<gene>
    <name evidence="4" type="ORF">F7725_015034</name>
</gene>
<comment type="caution">
    <text evidence="4">The sequence shown here is derived from an EMBL/GenBank/DDBJ whole genome shotgun (WGS) entry which is preliminary data.</text>
</comment>
<evidence type="ECO:0000256" key="1">
    <source>
        <dbReference type="ARBA" id="ARBA00022737"/>
    </source>
</evidence>
<evidence type="ECO:0000313" key="5">
    <source>
        <dbReference type="Proteomes" id="UP000518266"/>
    </source>
</evidence>
<keyword evidence="2" id="KW-1015">Disulfide bond</keyword>
<dbReference type="Proteomes" id="UP000518266">
    <property type="component" value="Unassembled WGS sequence"/>
</dbReference>
<keyword evidence="5" id="KW-1185">Reference proteome</keyword>
<dbReference type="AlphaFoldDB" id="A0A7J5YJ84"/>
<dbReference type="InterPro" id="IPR051277">
    <property type="entry name" value="SEZ6_CSMD_C4BPB_Regulators"/>
</dbReference>
<dbReference type="PANTHER" id="PTHR45656">
    <property type="entry name" value="PROTEIN CBR-CLEC-78"/>
    <property type="match status" value="1"/>
</dbReference>
<feature type="compositionally biased region" description="Basic residues" evidence="3">
    <location>
        <begin position="150"/>
        <end position="159"/>
    </location>
</feature>
<dbReference type="GO" id="GO:0043025">
    <property type="term" value="C:neuronal cell body"/>
    <property type="evidence" value="ECO:0007669"/>
    <property type="project" value="TreeGrafter"/>
</dbReference>
<evidence type="ECO:0000256" key="2">
    <source>
        <dbReference type="ARBA" id="ARBA00023157"/>
    </source>
</evidence>
<dbReference type="GO" id="GO:0090036">
    <property type="term" value="P:regulation of protein kinase C signaling"/>
    <property type="evidence" value="ECO:0007669"/>
    <property type="project" value="TreeGrafter"/>
</dbReference>
<protein>
    <submittedName>
        <fullName evidence="4">Uncharacterized protein</fullName>
    </submittedName>
</protein>
<keyword evidence="1" id="KW-0677">Repeat</keyword>
<dbReference type="InterPro" id="IPR035976">
    <property type="entry name" value="Sushi/SCR/CCP_sf"/>
</dbReference>
<sequence>MFTLLFSPQQTSGCVSSSELQDLPCIADCFPAQFLSPFFNINTHSFSPFFFSIYSHSLPSLSLSSPAVSGPASVAMPSLRYRRSVSAVMWIGLLWSRSVLTQKARCSPRGGTCCPPLCPRTCCLSWAEGSARGPSLELRSYRGGETSVSRRSRTRRRCNHRGDTHTLPLPAKHTHTLLSCQTHTHTPELCSVLCELLGARGLHRLLRRPPPPRRRLPAVHLHRHRLHGYGVELQVKSVNLSEGEQLSIRGADERGALLVLANHTLLVEGQVIRSPTNQLSVYYRSAPESSMGLFQLHYQIFRLSCSLPKRPHFGEVSVLDLLPGGVARFHCNMGYNLQGRRSSPA</sequence>
<dbReference type="EMBL" id="JAAKFY010000012">
    <property type="protein sequence ID" value="KAF3848537.1"/>
    <property type="molecule type" value="Genomic_DNA"/>
</dbReference>
<organism evidence="4 5">
    <name type="scientific">Dissostichus mawsoni</name>
    <name type="common">Antarctic cod</name>
    <dbReference type="NCBI Taxonomy" id="36200"/>
    <lineage>
        <taxon>Eukaryota</taxon>
        <taxon>Metazoa</taxon>
        <taxon>Chordata</taxon>
        <taxon>Craniata</taxon>
        <taxon>Vertebrata</taxon>
        <taxon>Euteleostomi</taxon>
        <taxon>Actinopterygii</taxon>
        <taxon>Neopterygii</taxon>
        <taxon>Teleostei</taxon>
        <taxon>Neoteleostei</taxon>
        <taxon>Acanthomorphata</taxon>
        <taxon>Eupercaria</taxon>
        <taxon>Perciformes</taxon>
        <taxon>Notothenioidei</taxon>
        <taxon>Nototheniidae</taxon>
        <taxon>Dissostichus</taxon>
    </lineage>
</organism>
<dbReference type="PANTHER" id="PTHR45656:SF8">
    <property type="entry name" value="SEIZURE 6-LIKE PROTEIN"/>
    <property type="match status" value="1"/>
</dbReference>
<dbReference type="OrthoDB" id="9935125at2759"/>
<feature type="region of interest" description="Disordered" evidence="3">
    <location>
        <begin position="141"/>
        <end position="166"/>
    </location>
</feature>
<dbReference type="GO" id="GO:0060074">
    <property type="term" value="P:synapse maturation"/>
    <property type="evidence" value="ECO:0007669"/>
    <property type="project" value="TreeGrafter"/>
</dbReference>
<dbReference type="GO" id="GO:0005783">
    <property type="term" value="C:endoplasmic reticulum"/>
    <property type="evidence" value="ECO:0007669"/>
    <property type="project" value="TreeGrafter"/>
</dbReference>
<reference evidence="4 5" key="1">
    <citation type="submission" date="2020-03" db="EMBL/GenBank/DDBJ databases">
        <title>Dissostichus mawsoni Genome sequencing and assembly.</title>
        <authorList>
            <person name="Park H."/>
        </authorList>
    </citation>
    <scope>NUCLEOTIDE SEQUENCE [LARGE SCALE GENOMIC DNA]</scope>
    <source>
        <strain evidence="4">DM0001</strain>
        <tissue evidence="4">Muscle</tissue>
    </source>
</reference>
<accession>A0A7J5YJ84</accession>
<evidence type="ECO:0000313" key="4">
    <source>
        <dbReference type="EMBL" id="KAF3848537.1"/>
    </source>
</evidence>
<evidence type="ECO:0000256" key="3">
    <source>
        <dbReference type="SAM" id="MobiDB-lite"/>
    </source>
</evidence>
<proteinExistence type="predicted"/>
<name>A0A7J5YJ84_DISMA</name>
<dbReference type="SUPFAM" id="SSF57535">
    <property type="entry name" value="Complement control module/SCR domain"/>
    <property type="match status" value="1"/>
</dbReference>